<evidence type="ECO:0000256" key="3">
    <source>
        <dbReference type="ARBA" id="ARBA00022603"/>
    </source>
</evidence>
<feature type="compositionally biased region" description="Polar residues" evidence="9">
    <location>
        <begin position="46"/>
        <end position="94"/>
    </location>
</feature>
<dbReference type="SUPFAM" id="SSF53335">
    <property type="entry name" value="S-adenosyl-L-methionine-dependent methyltransferases"/>
    <property type="match status" value="1"/>
</dbReference>
<evidence type="ECO:0000256" key="1">
    <source>
        <dbReference type="ARBA" id="ARBA00004123"/>
    </source>
</evidence>
<evidence type="ECO:0000256" key="6">
    <source>
        <dbReference type="ARBA" id="ARBA00023125"/>
    </source>
</evidence>
<dbReference type="Pfam" id="PF25423">
    <property type="entry name" value="DUF7893"/>
    <property type="match status" value="1"/>
</dbReference>
<dbReference type="PROSITE" id="PS00094">
    <property type="entry name" value="C5_MTASE_1"/>
    <property type="match status" value="1"/>
</dbReference>
<keyword evidence="7" id="KW-0539">Nucleus</keyword>
<dbReference type="InterPro" id="IPR057215">
    <property type="entry name" value="DUF7893"/>
</dbReference>
<keyword evidence="12" id="KW-1185">Reference proteome</keyword>
<evidence type="ECO:0000256" key="5">
    <source>
        <dbReference type="ARBA" id="ARBA00022691"/>
    </source>
</evidence>
<dbReference type="GO" id="GO:0044027">
    <property type="term" value="P:negative regulation of gene expression via chromosomal CpG island methylation"/>
    <property type="evidence" value="ECO:0007669"/>
    <property type="project" value="TreeGrafter"/>
</dbReference>
<dbReference type="Gene3D" id="3.90.120.10">
    <property type="entry name" value="DNA Methylase, subunit A, domain 2"/>
    <property type="match status" value="1"/>
</dbReference>
<dbReference type="PROSITE" id="PS51679">
    <property type="entry name" value="SAM_MT_C5"/>
    <property type="match status" value="1"/>
</dbReference>
<comment type="caution">
    <text evidence="11">The sequence shown here is derived from an EMBL/GenBank/DDBJ whole genome shotgun (WGS) entry which is preliminary data.</text>
</comment>
<dbReference type="InterPro" id="IPR029063">
    <property type="entry name" value="SAM-dependent_MTases_sf"/>
</dbReference>
<evidence type="ECO:0000256" key="7">
    <source>
        <dbReference type="ARBA" id="ARBA00023242"/>
    </source>
</evidence>
<dbReference type="PANTHER" id="PTHR10629:SF54">
    <property type="entry name" value="DNA METHYLTRANSFERASE DIM-2"/>
    <property type="match status" value="1"/>
</dbReference>
<dbReference type="GO" id="GO:0003677">
    <property type="term" value="F:DNA binding"/>
    <property type="evidence" value="ECO:0007669"/>
    <property type="project" value="UniProtKB-KW"/>
</dbReference>
<dbReference type="CDD" id="cd04712">
    <property type="entry name" value="BAH_DCM_I"/>
    <property type="match status" value="1"/>
</dbReference>
<feature type="domain" description="BAH" evidence="10">
    <location>
        <begin position="449"/>
        <end position="579"/>
    </location>
</feature>
<dbReference type="GO" id="GO:0003682">
    <property type="term" value="F:chromatin binding"/>
    <property type="evidence" value="ECO:0007669"/>
    <property type="project" value="InterPro"/>
</dbReference>
<dbReference type="GeneID" id="87921370"/>
<feature type="region of interest" description="Disordered" evidence="9">
    <location>
        <begin position="46"/>
        <end position="104"/>
    </location>
</feature>
<feature type="region of interest" description="Disordered" evidence="9">
    <location>
        <begin position="1206"/>
        <end position="1228"/>
    </location>
</feature>
<comment type="similarity">
    <text evidence="8">Belongs to the class I-like SAM-binding methyltransferase superfamily. C5-methyltransferase family.</text>
</comment>
<evidence type="ECO:0000256" key="4">
    <source>
        <dbReference type="ARBA" id="ARBA00022679"/>
    </source>
</evidence>
<dbReference type="InterPro" id="IPR001525">
    <property type="entry name" value="C5_MeTfrase"/>
</dbReference>
<keyword evidence="6" id="KW-0238">DNA-binding</keyword>
<feature type="active site" evidence="8">
    <location>
        <position position="823"/>
    </location>
</feature>
<dbReference type="PRINTS" id="PR00105">
    <property type="entry name" value="C5METTRFRASE"/>
</dbReference>
<proteinExistence type="inferred from homology"/>
<dbReference type="GO" id="GO:0003886">
    <property type="term" value="F:DNA (cytosine-5-)-methyltransferase activity"/>
    <property type="evidence" value="ECO:0007669"/>
    <property type="project" value="UniProtKB-EC"/>
</dbReference>
<dbReference type="InterPro" id="IPR043151">
    <property type="entry name" value="BAH_sf"/>
</dbReference>
<protein>
    <recommendedName>
        <fullName evidence="2">DNA (cytosine-5-)-methyltransferase</fullName>
        <ecNumber evidence="2">2.1.1.37</ecNumber>
    </recommendedName>
</protein>
<accession>A0AAE1LY97</accession>
<dbReference type="InterPro" id="IPR018117">
    <property type="entry name" value="C5_DNA_meth_AS"/>
</dbReference>
<evidence type="ECO:0000313" key="12">
    <source>
        <dbReference type="Proteomes" id="UP001273209"/>
    </source>
</evidence>
<dbReference type="EC" id="2.1.1.37" evidence="2"/>
<name>A0AAE1LY97_9HYPO</name>
<feature type="compositionally biased region" description="Low complexity" evidence="9">
    <location>
        <begin position="95"/>
        <end position="104"/>
    </location>
</feature>
<organism evidence="11 12">
    <name type="scientific">Trichoderma aggressivum f. europaeum</name>
    <dbReference type="NCBI Taxonomy" id="173218"/>
    <lineage>
        <taxon>Eukaryota</taxon>
        <taxon>Fungi</taxon>
        <taxon>Dikarya</taxon>
        <taxon>Ascomycota</taxon>
        <taxon>Pezizomycotina</taxon>
        <taxon>Sordariomycetes</taxon>
        <taxon>Hypocreomycetidae</taxon>
        <taxon>Hypocreales</taxon>
        <taxon>Hypocreaceae</taxon>
        <taxon>Trichoderma</taxon>
    </lineage>
</organism>
<sequence>MEDRVSSQDTQEIFAFLNHNNIERETTVYTSTSTTTIRSWRTSVVNLNGTGRPSTPSPGSKPVQHTESTEGSLDQSTSEFASPASSCSTIKDSQTTNSLSNSPSRSIIRSTSIKRFYPATPLSVDVPECVLLAPKSCYEDFQPPEDVPILSERKAIQALSLITAERAQTFSEMQLDEFAVYIDNDKFPEEMRSLHHLHTKIGHSSFYFDGIISIGSTKFFVRRVPVVAVPIGNYGSISKHTVRDNIWLQSSLSYNSSLFYKLGKPAKEYARFFYPFLWVADLAKHFVDFLYVMAESKRSVSIHHFRSTFAAWLKESHGRWPEFIEWLNQHPSDDYRTSIAANIGFLHKEALGVLDHQKAYSHAIWAEIWEFQAFKRVPNIQEEPPTIVTQYIYDCFKHLPFGDRLKVVPLSLKTKTLRNDLIRQRHLEYPSRLHQSTKTLSKAAEARIANIRPGDTISTRRDDAASGTLWKRELSEGSADVDRWFALVQSVHVNEKGVRTFDVIWYYQPVDTLCGLMKYPWNNELFLSDHCSCSETSKIEENEVLGVHDVDLWGTSTTAAEFFCRQTYLQESRRWVTLDQSHLGCCHTSSLPLESHSLKVRSGNTYLLHLDLKSSRSEPCEFMSFVREDKRRVYQFRRLLRRHQVDPNARDARPNELIYSEQTCKVNRDRITGPCSVRFFRDGDGIPTPYDHDGTGNLFYITHRQIVAEGVSICVPLEEAPKSLHQGFDPLQELQKLRGIDLFCGGGNFGRGLEDGGGIEMKWANDYDAKAIHTYMANVKKPGDVHPFLGSIDDLQLAAIQGQFANNVPHIGDVDFVSGGSPCPGFSRLTNDKTTAAQRKNQSLVAAFASFADLYRPKYGVLENVLGMIHKKESRNQDVFSQLICSLVGLGYQTQFFFLDASSCGSPQPRPRIFVVFAAPGLELPTKPVQTHSHPPKIRGVGVGWLPNGQHMATREMPAATPFKYISAEEATADLPPIHDAKPDICVAYPDHRSHSSTKTERARISVIPVRPWGMSFAQAWYGEDKAKGGSGTMTTAERGLFPGTNQEMDVSKQPLSVQPQSNAYGRMFPNKLFNTVTTRPTTNDAKNGRLLHWRENRLISVMEARRAQGFRDEEVLLGDPTNQYRIVGNSVARQVAVALGVKFREAWVTSLKRNRELERASSRGAGRVEDFAEDRVTLETIAMNDGKGTSARQLKALRIRARSTRDLTTSTSVDEARGSGRRASTQIQETPVRNKGLRSTSVVVEIPQFSKRRRLNMN</sequence>
<dbReference type="Pfam" id="PF00145">
    <property type="entry name" value="DNA_methylase"/>
    <property type="match status" value="1"/>
</dbReference>
<dbReference type="InterPro" id="IPR050390">
    <property type="entry name" value="C5-Methyltransferase"/>
</dbReference>
<dbReference type="Gene3D" id="2.30.30.490">
    <property type="match status" value="1"/>
</dbReference>
<evidence type="ECO:0000256" key="2">
    <source>
        <dbReference type="ARBA" id="ARBA00011975"/>
    </source>
</evidence>
<evidence type="ECO:0000313" key="11">
    <source>
        <dbReference type="EMBL" id="KAK4069670.1"/>
    </source>
</evidence>
<dbReference type="PANTHER" id="PTHR10629">
    <property type="entry name" value="CYTOSINE-SPECIFIC METHYLTRANSFERASE"/>
    <property type="match status" value="1"/>
</dbReference>
<dbReference type="RefSeq" id="XP_062754128.1">
    <property type="nucleotide sequence ID" value="XM_062901465.1"/>
</dbReference>
<dbReference type="GO" id="GO:0032259">
    <property type="term" value="P:methylation"/>
    <property type="evidence" value="ECO:0007669"/>
    <property type="project" value="UniProtKB-KW"/>
</dbReference>
<evidence type="ECO:0000256" key="8">
    <source>
        <dbReference type="PROSITE-ProRule" id="PRU01016"/>
    </source>
</evidence>
<evidence type="ECO:0000256" key="9">
    <source>
        <dbReference type="SAM" id="MobiDB-lite"/>
    </source>
</evidence>
<dbReference type="GO" id="GO:0005634">
    <property type="term" value="C:nucleus"/>
    <property type="evidence" value="ECO:0007669"/>
    <property type="project" value="UniProtKB-SubCell"/>
</dbReference>
<keyword evidence="3 8" id="KW-0489">Methyltransferase</keyword>
<dbReference type="Gene3D" id="3.40.50.150">
    <property type="entry name" value="Vaccinia Virus protein VP39"/>
    <property type="match status" value="1"/>
</dbReference>
<dbReference type="Proteomes" id="UP001273209">
    <property type="component" value="Unassembled WGS sequence"/>
</dbReference>
<gene>
    <name evidence="11" type="ORF">Triagg1_6800</name>
</gene>
<reference evidence="11" key="1">
    <citation type="submission" date="2023-11" db="EMBL/GenBank/DDBJ databases">
        <title>The genome sequences of three competitors of mushroom-forming fungi.</title>
        <authorList>
            <person name="Beijen E."/>
            <person name="Ohm R.A."/>
        </authorList>
    </citation>
    <scope>NUCLEOTIDE SEQUENCE</scope>
    <source>
        <strain evidence="11">CBS 100526</strain>
    </source>
</reference>
<dbReference type="InterPro" id="IPR001025">
    <property type="entry name" value="BAH_dom"/>
</dbReference>
<dbReference type="AlphaFoldDB" id="A0AAE1LY97"/>
<dbReference type="EMBL" id="JAWRVG010000028">
    <property type="protein sequence ID" value="KAK4069670.1"/>
    <property type="molecule type" value="Genomic_DNA"/>
</dbReference>
<dbReference type="PROSITE" id="PS51038">
    <property type="entry name" value="BAH"/>
    <property type="match status" value="1"/>
</dbReference>
<evidence type="ECO:0000259" key="10">
    <source>
        <dbReference type="PROSITE" id="PS51038"/>
    </source>
</evidence>
<keyword evidence="5 8" id="KW-0949">S-adenosyl-L-methionine</keyword>
<comment type="subcellular location">
    <subcellularLocation>
        <location evidence="1">Nucleus</location>
    </subcellularLocation>
</comment>
<keyword evidence="4 8" id="KW-0808">Transferase</keyword>